<gene>
    <name evidence="1" type="ORF">O1611_g9023</name>
</gene>
<sequence>MEPNVGQPSLPNSQSYDLHLAHPTKEERIKIWSRTFASWGDSLELPEHLQQSLFLQTVPLSRNGGMTMWILVDKTLAPDQRPILCSCETYYKRSLVSGPDGKVGEAVVHGIASVFCFEEFRHRGYAARHMRELAKALHTWQSDKVVGSVLYSDIGRNYYAELGWVPNATNMHIEFPPVRGPKPSLVRDVARSDLPELCKKDETMIRSAMATRTPGARRLTILPDLDHMRWHIAKEDYATEYLFKKLAEAKGAIAGPPGKQVAQQHSIHFTPRCGG</sequence>
<organism evidence="1 2">
    <name type="scientific">Lasiodiplodia mahajangana</name>
    <dbReference type="NCBI Taxonomy" id="1108764"/>
    <lineage>
        <taxon>Eukaryota</taxon>
        <taxon>Fungi</taxon>
        <taxon>Dikarya</taxon>
        <taxon>Ascomycota</taxon>
        <taxon>Pezizomycotina</taxon>
        <taxon>Dothideomycetes</taxon>
        <taxon>Dothideomycetes incertae sedis</taxon>
        <taxon>Botryosphaeriales</taxon>
        <taxon>Botryosphaeriaceae</taxon>
        <taxon>Lasiodiplodia</taxon>
    </lineage>
</organism>
<dbReference type="Proteomes" id="UP001153332">
    <property type="component" value="Unassembled WGS sequence"/>
</dbReference>
<name>A0ACC2JBE8_9PEZI</name>
<reference evidence="1" key="1">
    <citation type="submission" date="2022-12" db="EMBL/GenBank/DDBJ databases">
        <title>Genome Sequence of Lasiodiplodia mahajangana.</title>
        <authorList>
            <person name="Buettner E."/>
        </authorList>
    </citation>
    <scope>NUCLEOTIDE SEQUENCE</scope>
    <source>
        <strain evidence="1">VT137</strain>
    </source>
</reference>
<evidence type="ECO:0000313" key="2">
    <source>
        <dbReference type="Proteomes" id="UP001153332"/>
    </source>
</evidence>
<comment type="caution">
    <text evidence="1">The sequence shown here is derived from an EMBL/GenBank/DDBJ whole genome shotgun (WGS) entry which is preliminary data.</text>
</comment>
<proteinExistence type="predicted"/>
<accession>A0ACC2JBE8</accession>
<dbReference type="EMBL" id="JAPUUL010002889">
    <property type="protein sequence ID" value="KAJ8124617.1"/>
    <property type="molecule type" value="Genomic_DNA"/>
</dbReference>
<evidence type="ECO:0000313" key="1">
    <source>
        <dbReference type="EMBL" id="KAJ8124617.1"/>
    </source>
</evidence>
<protein>
    <submittedName>
        <fullName evidence="1">Uncharacterized protein</fullName>
    </submittedName>
</protein>
<keyword evidence="2" id="KW-1185">Reference proteome</keyword>